<sequence>MYDTGDWDFKLDSDRIGKAVYAKLITSVEDLKRAIIESYGLVGMSVAVEMSYWLGEHGSCAVGERETPVQISKDKDFDLFTSARKVDKYINVFVTFKEEIDGKIHFLRPMGNLLKSKEVASSNEMQVGSTYANVHTRNEVNDGETDLTEDEIILMGVAEIEAVYASNGFGMREVDGTACEVQNKVETTEDAALGEGEDADDEDYDYNLWHDFVGRNCEWDDDKDEDGGVGGGGRTNVAYGGVRGEVVTKTRSGRTNPSSNKGSGSSTNKQRTANPPSTFEDYVDEGRDYIGSSRISMENIEEASNNLGVKSSDQVADTENHSDPNQEEDPSLDNSSQMLVLQTPPKPFNMHTREVDDSDDFVGQVPQCVSSRPTHDTSDGEDEDDDFVEPVPQCVSGGQTHETLVGEDEDDDFIEPVPQSRSREEDARRRREKDKADDESLMKSVRAVELYGFEDVEASSNNEAVNDYTVDDIDFTLADADMYTGKLFSSKQEFKISLHIYALKQVFRFKFHKHAFNYVAAKCIDKNCKFYVMAKQLGESSTYQRNVDAKFKKRNQKQMVGRAAERKISKMSGEIPPAVDELMENNLEDARAQGKMTVAKYKRFFYSLPIVGERTEQQLILLAKAGLKEEIRDGLETEEFAILEALFEEAEEVEEGLKETPPSSPRKRRRTSPDHRSSKRARKAERKGDPEDEGYGYPGEEETGLKDDEEGDYWEWMQMDTDVDDDASDWTDDTLGSGQFRMDNYPDSSGTDSSTSDSN</sequence>
<accession>A0ABQ8AL95</accession>
<evidence type="ECO:0000313" key="4">
    <source>
        <dbReference type="Proteomes" id="UP000824890"/>
    </source>
</evidence>
<keyword evidence="4" id="KW-1185">Reference proteome</keyword>
<feature type="compositionally biased region" description="Acidic residues" evidence="1">
    <location>
        <begin position="721"/>
        <end position="732"/>
    </location>
</feature>
<evidence type="ECO:0000256" key="1">
    <source>
        <dbReference type="SAM" id="MobiDB-lite"/>
    </source>
</evidence>
<feature type="region of interest" description="Disordered" evidence="1">
    <location>
        <begin position="307"/>
        <end position="439"/>
    </location>
</feature>
<dbReference type="Proteomes" id="UP000824890">
    <property type="component" value="Unassembled WGS sequence"/>
</dbReference>
<organism evidence="3 4">
    <name type="scientific">Brassica napus</name>
    <name type="common">Rape</name>
    <dbReference type="NCBI Taxonomy" id="3708"/>
    <lineage>
        <taxon>Eukaryota</taxon>
        <taxon>Viridiplantae</taxon>
        <taxon>Streptophyta</taxon>
        <taxon>Embryophyta</taxon>
        <taxon>Tracheophyta</taxon>
        <taxon>Spermatophyta</taxon>
        <taxon>Magnoliopsida</taxon>
        <taxon>eudicotyledons</taxon>
        <taxon>Gunneridae</taxon>
        <taxon>Pentapetalae</taxon>
        <taxon>rosids</taxon>
        <taxon>malvids</taxon>
        <taxon>Brassicales</taxon>
        <taxon>Brassicaceae</taxon>
        <taxon>Brassiceae</taxon>
        <taxon>Brassica</taxon>
    </lineage>
</organism>
<proteinExistence type="predicted"/>
<evidence type="ECO:0000313" key="3">
    <source>
        <dbReference type="EMBL" id="KAH0892866.1"/>
    </source>
</evidence>
<gene>
    <name evidence="3" type="ORF">HID58_055295</name>
</gene>
<dbReference type="Pfam" id="PF03108">
    <property type="entry name" value="DBD_Tnp_Mut"/>
    <property type="match status" value="1"/>
</dbReference>
<comment type="caution">
    <text evidence="3">The sequence shown here is derived from an EMBL/GenBank/DDBJ whole genome shotgun (WGS) entry which is preliminary data.</text>
</comment>
<dbReference type="InterPro" id="IPR004332">
    <property type="entry name" value="Transposase_MuDR"/>
</dbReference>
<feature type="domain" description="Transposase MuDR plant" evidence="2">
    <location>
        <begin position="481"/>
        <end position="541"/>
    </location>
</feature>
<feature type="region of interest" description="Disordered" evidence="1">
    <location>
        <begin position="653"/>
        <end position="759"/>
    </location>
</feature>
<feature type="compositionally biased region" description="Acidic residues" evidence="1">
    <location>
        <begin position="405"/>
        <end position="414"/>
    </location>
</feature>
<feature type="region of interest" description="Disordered" evidence="1">
    <location>
        <begin position="219"/>
        <end position="284"/>
    </location>
</feature>
<feature type="compositionally biased region" description="Acidic residues" evidence="1">
    <location>
        <begin position="690"/>
        <end position="713"/>
    </location>
</feature>
<feature type="compositionally biased region" description="Polar residues" evidence="1">
    <location>
        <begin position="307"/>
        <end position="317"/>
    </location>
</feature>
<feature type="compositionally biased region" description="Basic and acidic residues" evidence="1">
    <location>
        <begin position="421"/>
        <end position="439"/>
    </location>
</feature>
<feature type="compositionally biased region" description="Low complexity" evidence="1">
    <location>
        <begin position="255"/>
        <end position="269"/>
    </location>
</feature>
<reference evidence="3 4" key="1">
    <citation type="submission" date="2021-05" db="EMBL/GenBank/DDBJ databases">
        <title>Genome Assembly of Synthetic Allotetraploid Brassica napus Reveals Homoeologous Exchanges between Subgenomes.</title>
        <authorList>
            <person name="Davis J.T."/>
        </authorList>
    </citation>
    <scope>NUCLEOTIDE SEQUENCE [LARGE SCALE GENOMIC DNA]</scope>
    <source>
        <strain evidence="4">cv. Da-Ae</strain>
        <tissue evidence="3">Seedling</tissue>
    </source>
</reference>
<dbReference type="EMBL" id="JAGKQM010000013">
    <property type="protein sequence ID" value="KAH0892866.1"/>
    <property type="molecule type" value="Genomic_DNA"/>
</dbReference>
<evidence type="ECO:0000259" key="2">
    <source>
        <dbReference type="Pfam" id="PF03108"/>
    </source>
</evidence>
<feature type="compositionally biased region" description="Acidic residues" evidence="1">
    <location>
        <begin position="379"/>
        <end position="388"/>
    </location>
</feature>
<protein>
    <recommendedName>
        <fullName evidence="2">Transposase MuDR plant domain-containing protein</fullName>
    </recommendedName>
</protein>
<feature type="compositionally biased region" description="Low complexity" evidence="1">
    <location>
        <begin position="747"/>
        <end position="759"/>
    </location>
</feature>
<name>A0ABQ8AL95_BRANA</name>